<proteinExistence type="predicted"/>
<feature type="domain" description="HMA" evidence="1">
    <location>
        <begin position="1"/>
        <end position="66"/>
    </location>
</feature>
<dbReference type="Proteomes" id="UP000700908">
    <property type="component" value="Unassembled WGS sequence"/>
</dbReference>
<dbReference type="Pfam" id="PF00403">
    <property type="entry name" value="HMA"/>
    <property type="match status" value="1"/>
</dbReference>
<sequence>MNYIIKTEGLNCGHCDASVESALMQVAGVIDADADHATATVQVMANKPIEHEALASAIASAGAFRALSITEA</sequence>
<dbReference type="RefSeq" id="WP_222199994.1">
    <property type="nucleotide sequence ID" value="NZ_JAIMFO010000009.1"/>
</dbReference>
<dbReference type="InterPro" id="IPR036163">
    <property type="entry name" value="HMA_dom_sf"/>
</dbReference>
<organism evidence="2 3">
    <name type="scientific">Collinsella ureilytica</name>
    <dbReference type="NCBI Taxonomy" id="2869515"/>
    <lineage>
        <taxon>Bacteria</taxon>
        <taxon>Bacillati</taxon>
        <taxon>Actinomycetota</taxon>
        <taxon>Coriobacteriia</taxon>
        <taxon>Coriobacteriales</taxon>
        <taxon>Coriobacteriaceae</taxon>
        <taxon>Collinsella</taxon>
    </lineage>
</organism>
<accession>A0ABS7MLM7</accession>
<evidence type="ECO:0000259" key="1">
    <source>
        <dbReference type="PROSITE" id="PS50846"/>
    </source>
</evidence>
<reference evidence="2 3" key="1">
    <citation type="submission" date="2021-08" db="EMBL/GenBank/DDBJ databases">
        <title>Collinsella faecalis sp. nov. isolated from swine faeces.</title>
        <authorList>
            <person name="Oh B.S."/>
            <person name="Lee J.H."/>
        </authorList>
    </citation>
    <scope>NUCLEOTIDE SEQUENCE [LARGE SCALE GENOMIC DNA]</scope>
    <source>
        <strain evidence="2 3">AGMB00827</strain>
    </source>
</reference>
<comment type="caution">
    <text evidence="2">The sequence shown here is derived from an EMBL/GenBank/DDBJ whole genome shotgun (WGS) entry which is preliminary data.</text>
</comment>
<dbReference type="SUPFAM" id="SSF55008">
    <property type="entry name" value="HMA, heavy metal-associated domain"/>
    <property type="match status" value="1"/>
</dbReference>
<evidence type="ECO:0000313" key="2">
    <source>
        <dbReference type="EMBL" id="MBY4798270.1"/>
    </source>
</evidence>
<keyword evidence="3" id="KW-1185">Reference proteome</keyword>
<protein>
    <submittedName>
        <fullName evidence="2">Heavy-metal-associated domain-containing protein</fullName>
    </submittedName>
</protein>
<dbReference type="CDD" id="cd00371">
    <property type="entry name" value="HMA"/>
    <property type="match status" value="1"/>
</dbReference>
<dbReference type="InterPro" id="IPR006121">
    <property type="entry name" value="HMA_dom"/>
</dbReference>
<name>A0ABS7MLM7_9ACTN</name>
<evidence type="ECO:0000313" key="3">
    <source>
        <dbReference type="Proteomes" id="UP000700908"/>
    </source>
</evidence>
<gene>
    <name evidence="2" type="ORF">K6V98_07915</name>
</gene>
<dbReference type="EMBL" id="JAIMFO010000009">
    <property type="protein sequence ID" value="MBY4798270.1"/>
    <property type="molecule type" value="Genomic_DNA"/>
</dbReference>
<dbReference type="Gene3D" id="3.30.70.100">
    <property type="match status" value="1"/>
</dbReference>
<dbReference type="PROSITE" id="PS50846">
    <property type="entry name" value="HMA_2"/>
    <property type="match status" value="1"/>
</dbReference>